<evidence type="ECO:0000313" key="3">
    <source>
        <dbReference type="EMBL" id="OIO31587.1"/>
    </source>
</evidence>
<dbReference type="Pfam" id="PF13529">
    <property type="entry name" value="Peptidase_C39_2"/>
    <property type="match status" value="1"/>
</dbReference>
<dbReference type="AlphaFoldDB" id="A0A1J4V6F6"/>
<gene>
    <name evidence="3" type="ORF">AUJ44_04360</name>
</gene>
<feature type="domain" description="Peptidase C39-like" evidence="2">
    <location>
        <begin position="102"/>
        <end position="235"/>
    </location>
</feature>
<keyword evidence="1" id="KW-0472">Membrane</keyword>
<dbReference type="InterPro" id="IPR039564">
    <property type="entry name" value="Peptidase_C39-like"/>
</dbReference>
<accession>A0A1J4V6F6</accession>
<sequence>MYTVDDLLYRKIIIMTFVAGALGAIFSLSHATQAGIIIATPAFETAYVSENNPADTDTTIIALESSGVSEEVFAMRVLPEISAALSHEEKTRTTIPVAHFFDVPFYSQFRDISDAEWQKRGCGIASLAMLIDFYKPGEVSADTLLDEGIASGVYQDGAGWKHQGLALLANDHSLRGVSYDLSSKDMDTAFAQLENALKDGPVIASVYYTFDPKSPIPHLVVVSGVDNDIIYYNDPSDTSGGGSISTVTFKRAWKKRYITVRPLLSASIY</sequence>
<name>A0A1J4V6F6_9BACT</name>
<comment type="caution">
    <text evidence="3">The sequence shown here is derived from an EMBL/GenBank/DDBJ whole genome shotgun (WGS) entry which is preliminary data.</text>
</comment>
<dbReference type="EMBL" id="MNVO01000062">
    <property type="protein sequence ID" value="OIO31587.1"/>
    <property type="molecule type" value="Genomic_DNA"/>
</dbReference>
<evidence type="ECO:0000259" key="2">
    <source>
        <dbReference type="Pfam" id="PF13529"/>
    </source>
</evidence>
<organism evidence="3 4">
    <name type="scientific">Candidatus Nomurabacteria bacterium CG1_02_47_685</name>
    <dbReference type="NCBI Taxonomy" id="1805282"/>
    <lineage>
        <taxon>Bacteria</taxon>
        <taxon>Candidatus Nomuraibacteriota</taxon>
    </lineage>
</organism>
<dbReference type="Gene3D" id="3.90.70.10">
    <property type="entry name" value="Cysteine proteinases"/>
    <property type="match status" value="1"/>
</dbReference>
<keyword evidence="1" id="KW-1133">Transmembrane helix</keyword>
<dbReference type="Proteomes" id="UP000183206">
    <property type="component" value="Unassembled WGS sequence"/>
</dbReference>
<reference evidence="3 4" key="1">
    <citation type="journal article" date="2016" name="Environ. Microbiol.">
        <title>Genomic resolution of a cold subsurface aquifer community provides metabolic insights for novel microbes adapted to high CO concentrations.</title>
        <authorList>
            <person name="Probst A.J."/>
            <person name="Castelle C.J."/>
            <person name="Singh A."/>
            <person name="Brown C.T."/>
            <person name="Anantharaman K."/>
            <person name="Sharon I."/>
            <person name="Hug L.A."/>
            <person name="Burstein D."/>
            <person name="Emerson J.B."/>
            <person name="Thomas B.C."/>
            <person name="Banfield J.F."/>
        </authorList>
    </citation>
    <scope>NUCLEOTIDE SEQUENCE [LARGE SCALE GENOMIC DNA]</scope>
    <source>
        <strain evidence="3">CG1_02_47_685</strain>
    </source>
</reference>
<feature type="transmembrane region" description="Helical" evidence="1">
    <location>
        <begin position="12"/>
        <end position="31"/>
    </location>
</feature>
<proteinExistence type="predicted"/>
<keyword evidence="1" id="KW-0812">Transmembrane</keyword>
<evidence type="ECO:0000256" key="1">
    <source>
        <dbReference type="SAM" id="Phobius"/>
    </source>
</evidence>
<protein>
    <recommendedName>
        <fullName evidence="2">Peptidase C39-like domain-containing protein</fullName>
    </recommendedName>
</protein>
<dbReference type="STRING" id="1805282.AUJ44_04360"/>
<evidence type="ECO:0000313" key="4">
    <source>
        <dbReference type="Proteomes" id="UP000183206"/>
    </source>
</evidence>